<feature type="coiled-coil region" evidence="1">
    <location>
        <begin position="464"/>
        <end position="493"/>
    </location>
</feature>
<gene>
    <name evidence="3" type="ORF">CPELLU_LOCUS14906</name>
</gene>
<dbReference type="EMBL" id="CAJVQA010018474">
    <property type="protein sequence ID" value="CAG8754220.1"/>
    <property type="molecule type" value="Genomic_DNA"/>
</dbReference>
<sequence length="494" mass="58316">MSTSNLFKIEDDDSISCLQEGCTYKNRKLINKQKNKKIKNEVIFLEENFNENENGKKVIYYENSDVVFYFYEPGGSGKSGLVTELFGNELYKKLEIIKSEPDYWDGYNGQDIILFDECDTKINYSTLINFLNGIKTHIETKNEFVLFCTKYIFMTSTKTPGEAFGFDDSNKRDLDNNNLERRTTEIIFHKGDERKFCNIEWNIEYQKGQYNFDTINEEQNKNIDGYFVIDNGKIYFQQKFPDYIKKYLLDFSNSKPLSEYKNEKEQKEFLKLIIIKLENYNDLQKMCFFERDNEILNLDDFHYEQDGNSCTPQITIAVKERKWFLIDNDSNYNFYYKNQKFLNLEPRQYKISHCGINGTNDYIFFMCENKKIQKITNSYTCEFNGKSLEKKIVNRIECFKIIDIGKYTIYKNSTKILFFNMSKPPTPTENSSVDLTNKNVATTTPLQTNGTSTTTTSILQTNGKKELENELIEAKEELKAKRLKKKLKQYELNE</sequence>
<dbReference type="InterPro" id="IPR000605">
    <property type="entry name" value="Helicase_SF3_ssDNA/RNA_vir"/>
</dbReference>
<dbReference type="Pfam" id="PF00910">
    <property type="entry name" value="RNA_helicase"/>
    <property type="match status" value="1"/>
</dbReference>
<accession>A0A9N9IXI1</accession>
<evidence type="ECO:0000313" key="4">
    <source>
        <dbReference type="Proteomes" id="UP000789759"/>
    </source>
</evidence>
<keyword evidence="4" id="KW-1185">Reference proteome</keyword>
<dbReference type="Proteomes" id="UP000789759">
    <property type="component" value="Unassembled WGS sequence"/>
</dbReference>
<protein>
    <submittedName>
        <fullName evidence="3">12489_t:CDS:1</fullName>
    </submittedName>
</protein>
<dbReference type="OrthoDB" id="2418789at2759"/>
<evidence type="ECO:0000259" key="2">
    <source>
        <dbReference type="Pfam" id="PF00910"/>
    </source>
</evidence>
<name>A0A9N9IXI1_9GLOM</name>
<feature type="domain" description="Helicase superfamily 3 single-stranded DNA/RNA virus" evidence="2">
    <location>
        <begin position="69"/>
        <end position="156"/>
    </location>
</feature>
<evidence type="ECO:0000313" key="3">
    <source>
        <dbReference type="EMBL" id="CAG8754220.1"/>
    </source>
</evidence>
<dbReference type="AlphaFoldDB" id="A0A9N9IXI1"/>
<proteinExistence type="predicted"/>
<dbReference type="GO" id="GO:0003723">
    <property type="term" value="F:RNA binding"/>
    <property type="evidence" value="ECO:0007669"/>
    <property type="project" value="InterPro"/>
</dbReference>
<dbReference type="GO" id="GO:0003724">
    <property type="term" value="F:RNA helicase activity"/>
    <property type="evidence" value="ECO:0007669"/>
    <property type="project" value="InterPro"/>
</dbReference>
<evidence type="ECO:0000256" key="1">
    <source>
        <dbReference type="SAM" id="Coils"/>
    </source>
</evidence>
<comment type="caution">
    <text evidence="3">The sequence shown here is derived from an EMBL/GenBank/DDBJ whole genome shotgun (WGS) entry which is preliminary data.</text>
</comment>
<keyword evidence="1" id="KW-0175">Coiled coil</keyword>
<organism evidence="3 4">
    <name type="scientific">Cetraspora pellucida</name>
    <dbReference type="NCBI Taxonomy" id="1433469"/>
    <lineage>
        <taxon>Eukaryota</taxon>
        <taxon>Fungi</taxon>
        <taxon>Fungi incertae sedis</taxon>
        <taxon>Mucoromycota</taxon>
        <taxon>Glomeromycotina</taxon>
        <taxon>Glomeromycetes</taxon>
        <taxon>Diversisporales</taxon>
        <taxon>Gigasporaceae</taxon>
        <taxon>Cetraspora</taxon>
    </lineage>
</organism>
<reference evidence="3" key="1">
    <citation type="submission" date="2021-06" db="EMBL/GenBank/DDBJ databases">
        <authorList>
            <person name="Kallberg Y."/>
            <person name="Tangrot J."/>
            <person name="Rosling A."/>
        </authorList>
    </citation>
    <scope>NUCLEOTIDE SEQUENCE</scope>
    <source>
        <strain evidence="3">FL966</strain>
    </source>
</reference>